<keyword evidence="4 7" id="KW-0064">Aspartyl protease</keyword>
<feature type="active site" evidence="6">
    <location>
        <position position="88"/>
    </location>
</feature>
<feature type="domain" description="Peptidase A1" evidence="9">
    <location>
        <begin position="70"/>
        <end position="419"/>
    </location>
</feature>
<dbReference type="SUPFAM" id="SSF50630">
    <property type="entry name" value="Acid proteases"/>
    <property type="match status" value="1"/>
</dbReference>
<dbReference type="InterPro" id="IPR001969">
    <property type="entry name" value="Aspartic_peptidase_AS"/>
</dbReference>
<keyword evidence="2 7" id="KW-0645">Protease</keyword>
<evidence type="ECO:0000256" key="8">
    <source>
        <dbReference type="SAM" id="SignalP"/>
    </source>
</evidence>
<name>A0A8K0KU09_9PEZI</name>
<dbReference type="InterPro" id="IPR033876">
    <property type="entry name" value="SAP-like"/>
</dbReference>
<dbReference type="Proteomes" id="UP000809789">
    <property type="component" value="Unassembled WGS sequence"/>
</dbReference>
<dbReference type="PROSITE" id="PS00141">
    <property type="entry name" value="ASP_PROTEASE"/>
    <property type="match status" value="1"/>
</dbReference>
<evidence type="ECO:0000256" key="1">
    <source>
        <dbReference type="ARBA" id="ARBA00007447"/>
    </source>
</evidence>
<dbReference type="GO" id="GO:0004190">
    <property type="term" value="F:aspartic-type endopeptidase activity"/>
    <property type="evidence" value="ECO:0007669"/>
    <property type="project" value="UniProtKB-KW"/>
</dbReference>
<dbReference type="PRINTS" id="PR00792">
    <property type="entry name" value="PEPSIN"/>
</dbReference>
<sequence length="546" mass="56055">MLRIWAAMWALSFFHSALGAGTVSLGLEKRALINGGTQPAKGIYKRQVSSGGSVGSTVFDVLPWGVGGAYYTNITVGSPPQTLTVILDTGSSDLYVDASTSAACKDTSSPFTCRGGSFDPSASQSYKVVDPNGFNTSFGDGSTATGDFCTDTVGIGNVVIQGVQLGVATDISSTTGYAVSLMGVGYSYNEASSRQYPNMPEVLQQAGAISSRLYSIFLNSFGDATGTILFGGVDTSKYTGQLQTINISPVQTRSGDIIYEFIVPVTGISGSVNGQSTTYLSSSSRRGSDSLPVLLDTGSTAWTVPPSLYTSLRDLFGDAIDSAGLLDCSHQKDDVSISIEFNGQVTIDVPASSFIIPVYDPATNRQNTTASGQPLCAFMISPDVGNQQLTQTGFLIMGDAVLRSVYVVFDMDNGQISIAPANTNSTSQSNVRVVSAGPSGLAQAVSDSNGGAATADENSYRIAPAITASQSLSFATGSSPVGTATGTFAIPLAGQVTPGQLDTTQAPAASSSGAAASGVYHAEGVVGMTTMVLWTMMACVGAVVLA</sequence>
<evidence type="ECO:0000256" key="7">
    <source>
        <dbReference type="RuleBase" id="RU000454"/>
    </source>
</evidence>
<dbReference type="InterPro" id="IPR033121">
    <property type="entry name" value="PEPTIDASE_A1"/>
</dbReference>
<dbReference type="InterPro" id="IPR021109">
    <property type="entry name" value="Peptidase_aspartic_dom_sf"/>
</dbReference>
<keyword evidence="11" id="KW-1185">Reference proteome</keyword>
<comment type="caution">
    <text evidence="10">The sequence shown here is derived from an EMBL/GenBank/DDBJ whole genome shotgun (WGS) entry which is preliminary data.</text>
</comment>
<proteinExistence type="inferred from homology"/>
<dbReference type="EMBL" id="JAESVG020000010">
    <property type="protein sequence ID" value="KAG8623936.1"/>
    <property type="molecule type" value="Genomic_DNA"/>
</dbReference>
<dbReference type="AlphaFoldDB" id="A0A8K0KU09"/>
<evidence type="ECO:0000256" key="2">
    <source>
        <dbReference type="ARBA" id="ARBA00022670"/>
    </source>
</evidence>
<evidence type="ECO:0000313" key="11">
    <source>
        <dbReference type="Proteomes" id="UP000809789"/>
    </source>
</evidence>
<keyword evidence="5 7" id="KW-0378">Hydrolase</keyword>
<accession>A0A8K0KU09</accession>
<dbReference type="OrthoDB" id="771136at2759"/>
<dbReference type="PANTHER" id="PTHR47966">
    <property type="entry name" value="BETA-SITE APP-CLEAVING ENZYME, ISOFORM A-RELATED"/>
    <property type="match status" value="1"/>
</dbReference>
<evidence type="ECO:0000313" key="10">
    <source>
        <dbReference type="EMBL" id="KAG8623936.1"/>
    </source>
</evidence>
<dbReference type="Pfam" id="PF00026">
    <property type="entry name" value="Asp"/>
    <property type="match status" value="1"/>
</dbReference>
<dbReference type="InterPro" id="IPR001461">
    <property type="entry name" value="Aspartic_peptidase_A1"/>
</dbReference>
<protein>
    <recommendedName>
        <fullName evidence="9">Peptidase A1 domain-containing protein</fullName>
    </recommendedName>
</protein>
<evidence type="ECO:0000256" key="5">
    <source>
        <dbReference type="ARBA" id="ARBA00022801"/>
    </source>
</evidence>
<reference evidence="10" key="1">
    <citation type="submission" date="2021-07" db="EMBL/GenBank/DDBJ databases">
        <title>Elsinoe batatas strain:CRI-CJ2 Genome sequencing and assembly.</title>
        <authorList>
            <person name="Huang L."/>
        </authorList>
    </citation>
    <scope>NUCLEOTIDE SEQUENCE</scope>
    <source>
        <strain evidence="10">CRI-CJ2</strain>
    </source>
</reference>
<evidence type="ECO:0000256" key="6">
    <source>
        <dbReference type="PIRSR" id="PIRSR601461-1"/>
    </source>
</evidence>
<dbReference type="PROSITE" id="PS51767">
    <property type="entry name" value="PEPTIDASE_A1"/>
    <property type="match status" value="1"/>
</dbReference>
<organism evidence="10 11">
    <name type="scientific">Elsinoe batatas</name>
    <dbReference type="NCBI Taxonomy" id="2601811"/>
    <lineage>
        <taxon>Eukaryota</taxon>
        <taxon>Fungi</taxon>
        <taxon>Dikarya</taxon>
        <taxon>Ascomycota</taxon>
        <taxon>Pezizomycotina</taxon>
        <taxon>Dothideomycetes</taxon>
        <taxon>Dothideomycetidae</taxon>
        <taxon>Myriangiales</taxon>
        <taxon>Elsinoaceae</taxon>
        <taxon>Elsinoe</taxon>
    </lineage>
</organism>
<comment type="similarity">
    <text evidence="1 7">Belongs to the peptidase A1 family.</text>
</comment>
<evidence type="ECO:0000256" key="3">
    <source>
        <dbReference type="ARBA" id="ARBA00022729"/>
    </source>
</evidence>
<dbReference type="GO" id="GO:0006508">
    <property type="term" value="P:proteolysis"/>
    <property type="evidence" value="ECO:0007669"/>
    <property type="project" value="UniProtKB-KW"/>
</dbReference>
<keyword evidence="3 8" id="KW-0732">Signal</keyword>
<dbReference type="CDD" id="cd05474">
    <property type="entry name" value="SAP_like"/>
    <property type="match status" value="1"/>
</dbReference>
<feature type="chain" id="PRO_5035446819" description="Peptidase A1 domain-containing protein" evidence="8">
    <location>
        <begin position="20"/>
        <end position="546"/>
    </location>
</feature>
<gene>
    <name evidence="10" type="ORF">KVT40_008912</name>
</gene>
<evidence type="ECO:0000259" key="9">
    <source>
        <dbReference type="PROSITE" id="PS51767"/>
    </source>
</evidence>
<feature type="signal peptide" evidence="8">
    <location>
        <begin position="1"/>
        <end position="19"/>
    </location>
</feature>
<feature type="active site" evidence="6">
    <location>
        <position position="296"/>
    </location>
</feature>
<dbReference type="PANTHER" id="PTHR47966:SF65">
    <property type="entry name" value="ASPARTIC-TYPE ENDOPEPTIDASE"/>
    <property type="match status" value="1"/>
</dbReference>
<dbReference type="Gene3D" id="2.40.70.10">
    <property type="entry name" value="Acid Proteases"/>
    <property type="match status" value="2"/>
</dbReference>
<evidence type="ECO:0000256" key="4">
    <source>
        <dbReference type="ARBA" id="ARBA00022750"/>
    </source>
</evidence>